<dbReference type="Gene3D" id="2.30.110.10">
    <property type="entry name" value="Electron Transport, Fmn-binding Protein, Chain A"/>
    <property type="match status" value="1"/>
</dbReference>
<name>A0ABQ1JHS3_9GAMM</name>
<dbReference type="RefSeq" id="WP_188740164.1">
    <property type="nucleotide sequence ID" value="NZ_BMII01000026.1"/>
</dbReference>
<dbReference type="PRINTS" id="PR00409">
    <property type="entry name" value="PHDIOXRDTASE"/>
</dbReference>
<sequence length="544" mass="60664">MPRLNTDTPFHAGELEAQARVGVHDLAQRVKGFIRKYLPDQHRTFHTQLPFLIVAGADEAGKIWVTLIEGEEGFVQSPDPHHLKLNPVIDANDPLAQSFQVGSHIGVLGIELATRRRNRFSGYVRPDGNGFSIDISQTFGNCPQYIHPRHWSRDVRDDSPTVIQSAALTEAQVVQIEMADTMFIGSGQMREEDTPSSGYDASHRGGEPGFVRVLDKNTLQIPDYAGNNFFNTIGNLILNPKIGLLFIDFNSGSLLHITGKASVEWAPPHPEKTGVLRLINVEIDTVIERPQAIALRWTAQQDSTMNLKLVKRTVESSTITSFYFVSTDGRRLKPFKAGQHLPIEIRIPGDSNIVNRSYSLSSSPFDLSHYRISVKREEHGKASRYLHDELKVGMQIITQPPSGDFNIPDKESPLVLISAGVGLTPMVPMLHQISNEKRQGWFIHGTQNSTSHAIREEIYQLIEHNDKLQQIIYYSEPDKNDVIGQDYDIKGRITAEDLIGICAEPSAHYLLCGPLTFIAELQRGLEAAGVSTDRIHFETFGSAN</sequence>
<dbReference type="InterPro" id="IPR012349">
    <property type="entry name" value="Split_barrel_FMN-bd"/>
</dbReference>
<dbReference type="SUPFAM" id="SSF63380">
    <property type="entry name" value="Riboflavin synthase domain-like"/>
    <property type="match status" value="1"/>
</dbReference>
<comment type="caution">
    <text evidence="3">The sequence shown here is derived from an EMBL/GenBank/DDBJ whole genome shotgun (WGS) entry which is preliminary data.</text>
</comment>
<dbReference type="Pfam" id="PF00175">
    <property type="entry name" value="NAD_binding_1"/>
    <property type="match status" value="1"/>
</dbReference>
<dbReference type="InterPro" id="IPR017927">
    <property type="entry name" value="FAD-bd_FR_type"/>
</dbReference>
<evidence type="ECO:0000259" key="2">
    <source>
        <dbReference type="PROSITE" id="PS51384"/>
    </source>
</evidence>
<dbReference type="PANTHER" id="PTHR42815">
    <property type="entry name" value="FAD-BINDING, PUTATIVE (AFU_ORTHOLOGUE AFUA_6G07600)-RELATED"/>
    <property type="match status" value="1"/>
</dbReference>
<dbReference type="Gene3D" id="3.40.50.80">
    <property type="entry name" value="Nucleotide-binding domain of ferredoxin-NADP reductase (FNR) module"/>
    <property type="match status" value="1"/>
</dbReference>
<organism evidence="3 4">
    <name type="scientific">Shewanella inventionis</name>
    <dbReference type="NCBI Taxonomy" id="1738770"/>
    <lineage>
        <taxon>Bacteria</taxon>
        <taxon>Pseudomonadati</taxon>
        <taxon>Pseudomonadota</taxon>
        <taxon>Gammaproteobacteria</taxon>
        <taxon>Alteromonadales</taxon>
        <taxon>Shewanellaceae</taxon>
        <taxon>Shewanella</taxon>
    </lineage>
</organism>
<dbReference type="Pfam" id="PF00970">
    <property type="entry name" value="FAD_binding_6"/>
    <property type="match status" value="1"/>
</dbReference>
<dbReference type="InterPro" id="IPR008333">
    <property type="entry name" value="Cbr1-like_FAD-bd_dom"/>
</dbReference>
<dbReference type="SUPFAM" id="SSF50475">
    <property type="entry name" value="FMN-binding split barrel"/>
    <property type="match status" value="1"/>
</dbReference>
<keyword evidence="4" id="KW-1185">Reference proteome</keyword>
<evidence type="ECO:0000256" key="1">
    <source>
        <dbReference type="ARBA" id="ARBA00034078"/>
    </source>
</evidence>
<dbReference type="Gene3D" id="2.40.30.10">
    <property type="entry name" value="Translation factors"/>
    <property type="match status" value="1"/>
</dbReference>
<dbReference type="PANTHER" id="PTHR42815:SF2">
    <property type="entry name" value="FAD-BINDING, PUTATIVE (AFU_ORTHOLOGUE AFUA_6G07600)-RELATED"/>
    <property type="match status" value="1"/>
</dbReference>
<dbReference type="CDD" id="cd06184">
    <property type="entry name" value="flavohem_like_fad_nad_binding"/>
    <property type="match status" value="1"/>
</dbReference>
<gene>
    <name evidence="3" type="ORF">GCM10011607_30070</name>
</gene>
<dbReference type="Proteomes" id="UP000617555">
    <property type="component" value="Unassembled WGS sequence"/>
</dbReference>
<dbReference type="InterPro" id="IPR001433">
    <property type="entry name" value="OxRdtase_FAD/NAD-bd"/>
</dbReference>
<reference evidence="4" key="1">
    <citation type="journal article" date="2019" name="Int. J. Syst. Evol. Microbiol.">
        <title>The Global Catalogue of Microorganisms (GCM) 10K type strain sequencing project: providing services to taxonomists for standard genome sequencing and annotation.</title>
        <authorList>
            <consortium name="The Broad Institute Genomics Platform"/>
            <consortium name="The Broad Institute Genome Sequencing Center for Infectious Disease"/>
            <person name="Wu L."/>
            <person name="Ma J."/>
        </authorList>
    </citation>
    <scope>NUCLEOTIDE SEQUENCE [LARGE SCALE GENOMIC DNA]</scope>
    <source>
        <strain evidence="4">CGMCC 1.15339</strain>
    </source>
</reference>
<comment type="cofactor">
    <cofactor evidence="1">
        <name>[2Fe-2S] cluster</name>
        <dbReference type="ChEBI" id="CHEBI:190135"/>
    </cofactor>
</comment>
<dbReference type="InterPro" id="IPR039261">
    <property type="entry name" value="FNR_nucleotide-bd"/>
</dbReference>
<accession>A0ABQ1JHS3</accession>
<evidence type="ECO:0000313" key="3">
    <source>
        <dbReference type="EMBL" id="GGB67424.1"/>
    </source>
</evidence>
<dbReference type="SUPFAM" id="SSF52343">
    <property type="entry name" value="Ferredoxin reductase-like, C-terminal NADP-linked domain"/>
    <property type="match status" value="1"/>
</dbReference>
<dbReference type="PROSITE" id="PS51384">
    <property type="entry name" value="FAD_FR"/>
    <property type="match status" value="1"/>
</dbReference>
<dbReference type="EMBL" id="BMII01000026">
    <property type="protein sequence ID" value="GGB67424.1"/>
    <property type="molecule type" value="Genomic_DNA"/>
</dbReference>
<protein>
    <recommendedName>
        <fullName evidence="2">FAD-binding FR-type domain-containing protein</fullName>
    </recommendedName>
</protein>
<proteinExistence type="predicted"/>
<evidence type="ECO:0000313" key="4">
    <source>
        <dbReference type="Proteomes" id="UP000617555"/>
    </source>
</evidence>
<dbReference type="InterPro" id="IPR017938">
    <property type="entry name" value="Riboflavin_synthase-like_b-brl"/>
</dbReference>
<feature type="domain" description="FAD-binding FR-type" evidence="2">
    <location>
        <begin position="302"/>
        <end position="408"/>
    </location>
</feature>